<feature type="coiled-coil region" evidence="1">
    <location>
        <begin position="8"/>
        <end position="35"/>
    </location>
</feature>
<gene>
    <name evidence="2" type="ORF">MEDL_58922</name>
</gene>
<evidence type="ECO:0000313" key="2">
    <source>
        <dbReference type="EMBL" id="CAG2246973.1"/>
    </source>
</evidence>
<keyword evidence="3" id="KW-1185">Reference proteome</keyword>
<reference evidence="2" key="1">
    <citation type="submission" date="2021-03" db="EMBL/GenBank/DDBJ databases">
        <authorList>
            <person name="Bekaert M."/>
        </authorList>
    </citation>
    <scope>NUCLEOTIDE SEQUENCE</scope>
</reference>
<organism evidence="2 3">
    <name type="scientific">Mytilus edulis</name>
    <name type="common">Blue mussel</name>
    <dbReference type="NCBI Taxonomy" id="6550"/>
    <lineage>
        <taxon>Eukaryota</taxon>
        <taxon>Metazoa</taxon>
        <taxon>Spiralia</taxon>
        <taxon>Lophotrochozoa</taxon>
        <taxon>Mollusca</taxon>
        <taxon>Bivalvia</taxon>
        <taxon>Autobranchia</taxon>
        <taxon>Pteriomorphia</taxon>
        <taxon>Mytilida</taxon>
        <taxon>Mytiloidea</taxon>
        <taxon>Mytilidae</taxon>
        <taxon>Mytilinae</taxon>
        <taxon>Mytilus</taxon>
    </lineage>
</organism>
<comment type="caution">
    <text evidence="2">The sequence shown here is derived from an EMBL/GenBank/DDBJ whole genome shotgun (WGS) entry which is preliminary data.</text>
</comment>
<evidence type="ECO:0000256" key="1">
    <source>
        <dbReference type="SAM" id="Coils"/>
    </source>
</evidence>
<dbReference type="OrthoDB" id="2441813at2759"/>
<protein>
    <submittedName>
        <fullName evidence="2">Uncharacterized protein</fullName>
    </submittedName>
</protein>
<evidence type="ECO:0000313" key="3">
    <source>
        <dbReference type="Proteomes" id="UP000683360"/>
    </source>
</evidence>
<keyword evidence="1" id="KW-0175">Coiled coil</keyword>
<name>A0A8S3ULK2_MYTED</name>
<dbReference type="EMBL" id="CAJPWZ010002886">
    <property type="protein sequence ID" value="CAG2246973.1"/>
    <property type="molecule type" value="Genomic_DNA"/>
</dbReference>
<proteinExistence type="predicted"/>
<dbReference type="AlphaFoldDB" id="A0A8S3ULK2"/>
<accession>A0A8S3ULK2</accession>
<sequence length="158" mass="18509">MQHSNMSKLQLIEKNHQQKDKITNLQNEILRTRNQFQLEMASKGVTLDLSQSLEIKDTMATCNAEMENSHQRLFWTEQMKCMNLQSTKGMRWHPMILRWCLYLRQKSSAAYDALRDSGFITLPSSRTLFDYSHYTRSDNGFLPDVTKVLKVDATKRCV</sequence>
<dbReference type="Proteomes" id="UP000683360">
    <property type="component" value="Unassembled WGS sequence"/>
</dbReference>